<comment type="caution">
    <text evidence="1">The sequence shown here is derived from an EMBL/GenBank/DDBJ whole genome shotgun (WGS) entry which is preliminary data.</text>
</comment>
<sequence length="230" mass="26843">MIVNVENSRIQSDTTGWNGSVGTSFSFSKNVQQILNINATAHLQYKTQKDLYLFLANYNRLTNFQQQLLNNVFYHLRYNRKLGKVVRWEAFTQLQQNKISNIDLRALFGTGPRLKLHEDKKFRIYSGILAMYEYEVDKDPHVILGDIRSDNYVSFTFKPNAIFDVTSTTFYQPLFRQLNDFRILNQVVFNIKATKHFSISTNWDYSYDSFPAAGTPNVNFTVTNGFSYNF</sequence>
<dbReference type="Pfam" id="PF04338">
    <property type="entry name" value="DUF481"/>
    <property type="match status" value="1"/>
</dbReference>
<keyword evidence="2" id="KW-1185">Reference proteome</keyword>
<evidence type="ECO:0000313" key="1">
    <source>
        <dbReference type="EMBL" id="GEO12002.1"/>
    </source>
</evidence>
<dbReference type="EMBL" id="BJYT01000035">
    <property type="protein sequence ID" value="GEO12002.1"/>
    <property type="molecule type" value="Genomic_DNA"/>
</dbReference>
<dbReference type="AlphaFoldDB" id="A0A512BJ53"/>
<gene>
    <name evidence="1" type="ORF">SAE01_44980</name>
</gene>
<accession>A0A512BJ53</accession>
<organism evidence="1 2">
    <name type="scientific">Segetibacter aerophilus</name>
    <dbReference type="NCBI Taxonomy" id="670293"/>
    <lineage>
        <taxon>Bacteria</taxon>
        <taxon>Pseudomonadati</taxon>
        <taxon>Bacteroidota</taxon>
        <taxon>Chitinophagia</taxon>
        <taxon>Chitinophagales</taxon>
        <taxon>Chitinophagaceae</taxon>
        <taxon>Segetibacter</taxon>
    </lineage>
</organism>
<protein>
    <recommendedName>
        <fullName evidence="3">DUF481 domain-containing protein</fullName>
    </recommendedName>
</protein>
<reference evidence="1 2" key="1">
    <citation type="submission" date="2019-07" db="EMBL/GenBank/DDBJ databases">
        <title>Whole genome shotgun sequence of Segetibacter aerophilus NBRC 106135.</title>
        <authorList>
            <person name="Hosoyama A."/>
            <person name="Uohara A."/>
            <person name="Ohji S."/>
            <person name="Ichikawa N."/>
        </authorList>
    </citation>
    <scope>NUCLEOTIDE SEQUENCE [LARGE SCALE GENOMIC DNA]</scope>
    <source>
        <strain evidence="1 2">NBRC 106135</strain>
    </source>
</reference>
<evidence type="ECO:0008006" key="3">
    <source>
        <dbReference type="Google" id="ProtNLM"/>
    </source>
</evidence>
<proteinExistence type="predicted"/>
<dbReference type="Proteomes" id="UP000321513">
    <property type="component" value="Unassembled WGS sequence"/>
</dbReference>
<name>A0A512BJ53_9BACT</name>
<evidence type="ECO:0000313" key="2">
    <source>
        <dbReference type="Proteomes" id="UP000321513"/>
    </source>
</evidence>
<dbReference type="InterPro" id="IPR007433">
    <property type="entry name" value="DUF481"/>
</dbReference>